<proteinExistence type="predicted"/>
<dbReference type="Proteomes" id="UP000542776">
    <property type="component" value="Unassembled WGS sequence"/>
</dbReference>
<organism evidence="1 2">
    <name type="scientific">Aureimonas pseudogalii</name>
    <dbReference type="NCBI Taxonomy" id="1744844"/>
    <lineage>
        <taxon>Bacteria</taxon>
        <taxon>Pseudomonadati</taxon>
        <taxon>Pseudomonadota</taxon>
        <taxon>Alphaproteobacteria</taxon>
        <taxon>Hyphomicrobiales</taxon>
        <taxon>Aurantimonadaceae</taxon>
        <taxon>Aureimonas</taxon>
    </lineage>
</organism>
<protein>
    <recommendedName>
        <fullName evidence="3">Ribbon-helix-helix protein CopG domain-containing protein</fullName>
    </recommendedName>
</protein>
<dbReference type="RefSeq" id="WP_183202322.1">
    <property type="nucleotide sequence ID" value="NZ_JACIEK010000021.1"/>
</dbReference>
<evidence type="ECO:0000313" key="2">
    <source>
        <dbReference type="Proteomes" id="UP000542776"/>
    </source>
</evidence>
<sequence>MLRRTTTKAVAAIRARRRAVGLRSTETVLHESEIAALDEVKERLGVQSRSDVIRVLIAKADLDLLTEADADLLKTQEA</sequence>
<dbReference type="GO" id="GO:0006355">
    <property type="term" value="P:regulation of DNA-templated transcription"/>
    <property type="evidence" value="ECO:0007669"/>
    <property type="project" value="InterPro"/>
</dbReference>
<evidence type="ECO:0000313" key="1">
    <source>
        <dbReference type="EMBL" id="MBB4000473.1"/>
    </source>
</evidence>
<evidence type="ECO:0008006" key="3">
    <source>
        <dbReference type="Google" id="ProtNLM"/>
    </source>
</evidence>
<dbReference type="EMBL" id="JACIEK010000021">
    <property type="protein sequence ID" value="MBB4000473.1"/>
    <property type="molecule type" value="Genomic_DNA"/>
</dbReference>
<keyword evidence="2" id="KW-1185">Reference proteome</keyword>
<reference evidence="1 2" key="1">
    <citation type="submission" date="2020-08" db="EMBL/GenBank/DDBJ databases">
        <title>Genomic Encyclopedia of Type Strains, Phase IV (KMG-IV): sequencing the most valuable type-strain genomes for metagenomic binning, comparative biology and taxonomic classification.</title>
        <authorList>
            <person name="Goeker M."/>
        </authorList>
    </citation>
    <scope>NUCLEOTIDE SEQUENCE [LARGE SCALE GENOMIC DNA]</scope>
    <source>
        <strain evidence="1 2">DSM 102238</strain>
    </source>
</reference>
<comment type="caution">
    <text evidence="1">The sequence shown here is derived from an EMBL/GenBank/DDBJ whole genome shotgun (WGS) entry which is preliminary data.</text>
</comment>
<name>A0A7W6H8D8_9HYPH</name>
<dbReference type="AlphaFoldDB" id="A0A7W6H8D8"/>
<gene>
    <name evidence="1" type="ORF">GGR04_004351</name>
</gene>
<accession>A0A7W6H8D8</accession>